<dbReference type="Pfam" id="PF07370">
    <property type="entry name" value="DUF1489"/>
    <property type="match status" value="1"/>
</dbReference>
<gene>
    <name evidence="1" type="ORF">GV68_15735</name>
</gene>
<keyword evidence="2" id="KW-1185">Reference proteome</keyword>
<organism evidence="1 2">
    <name type="scientific">Pseudorhizobium pelagicum</name>
    <dbReference type="NCBI Taxonomy" id="1509405"/>
    <lineage>
        <taxon>Bacteria</taxon>
        <taxon>Pseudomonadati</taxon>
        <taxon>Pseudomonadota</taxon>
        <taxon>Alphaproteobacteria</taxon>
        <taxon>Hyphomicrobiales</taxon>
        <taxon>Rhizobiaceae</taxon>
        <taxon>Rhizobium/Agrobacterium group</taxon>
        <taxon>Pseudorhizobium</taxon>
    </lineage>
</organism>
<comment type="caution">
    <text evidence="1">The sequence shown here is derived from an EMBL/GenBank/DDBJ whole genome shotgun (WGS) entry which is preliminary data.</text>
</comment>
<dbReference type="PIRSF" id="PIRSF032025">
    <property type="entry name" value="UCP032025"/>
    <property type="match status" value="1"/>
</dbReference>
<reference evidence="1 2" key="1">
    <citation type="submission" date="2014-06" db="EMBL/GenBank/DDBJ databases">
        <title>Rhizobium pelagicum/R2-400B4.</title>
        <authorList>
            <person name="Kimes N.E."/>
            <person name="Lopez-Perez M."/>
        </authorList>
    </citation>
    <scope>NUCLEOTIDE SEQUENCE [LARGE SCALE GENOMIC DNA]</scope>
    <source>
        <strain evidence="1 2">R2-400B4</strain>
    </source>
</reference>
<evidence type="ECO:0000313" key="1">
    <source>
        <dbReference type="EMBL" id="KEQ10359.1"/>
    </source>
</evidence>
<accession>A0A922P2T2</accession>
<proteinExistence type="predicted"/>
<dbReference type="RefSeq" id="WP_037163345.1">
    <property type="nucleotide sequence ID" value="NZ_CAJXID010000001.1"/>
</dbReference>
<dbReference type="InterPro" id="IPR008320">
    <property type="entry name" value="UCP032025"/>
</dbReference>
<dbReference type="Proteomes" id="UP000052167">
    <property type="component" value="Unassembled WGS sequence"/>
</dbReference>
<evidence type="ECO:0000313" key="2">
    <source>
        <dbReference type="Proteomes" id="UP000052167"/>
    </source>
</evidence>
<name>A0A922P2T2_9HYPH</name>
<dbReference type="AlphaFoldDB" id="A0A922P2T2"/>
<dbReference type="OrthoDB" id="9798292at2"/>
<protein>
    <recommendedName>
        <fullName evidence="3">Lysophospholipase</fullName>
    </recommendedName>
</protein>
<sequence>MALHMIKLCVGADSLEDLRDWVGERAMMAIAAGLEPHSVHTTRMMPKRIEELLDGGSLYWVIKGQVLARQMLLDVRSVTGGDGISRCELVLGPEIIETAPQPKRPFQGWRYYKAEEVPRDLIGMGESVAAMPEDLRRELADLGLL</sequence>
<evidence type="ECO:0008006" key="3">
    <source>
        <dbReference type="Google" id="ProtNLM"/>
    </source>
</evidence>
<dbReference type="EMBL" id="JOKJ01000003">
    <property type="protein sequence ID" value="KEQ10359.1"/>
    <property type="molecule type" value="Genomic_DNA"/>
</dbReference>